<dbReference type="InterPro" id="IPR025525">
    <property type="entry name" value="hAT-like_transposase_RNase-H"/>
</dbReference>
<dbReference type="Proteomes" id="UP000075243">
    <property type="component" value="Unassembled WGS sequence"/>
</dbReference>
<dbReference type="PANTHER" id="PTHR23272:SF184">
    <property type="entry name" value="OS03G0311250 PROTEIN"/>
    <property type="match status" value="1"/>
</dbReference>
<dbReference type="PANTHER" id="PTHR23272">
    <property type="entry name" value="BED FINGER-RELATED"/>
    <property type="match status" value="1"/>
</dbReference>
<name>A0A151S363_CAJCA</name>
<dbReference type="Gramene" id="C.cajan_27757.t">
    <property type="protein sequence ID" value="C.cajan_27757.t"/>
    <property type="gene ID" value="C.cajan_27757"/>
</dbReference>
<dbReference type="EMBL" id="KQ483480">
    <property type="protein sequence ID" value="KYP49243.1"/>
    <property type="molecule type" value="Genomic_DNA"/>
</dbReference>
<evidence type="ECO:0000259" key="1">
    <source>
        <dbReference type="Pfam" id="PF14372"/>
    </source>
</evidence>
<dbReference type="Pfam" id="PF14372">
    <property type="entry name" value="hAT-like_RNase-H"/>
    <property type="match status" value="1"/>
</dbReference>
<dbReference type="GO" id="GO:0003677">
    <property type="term" value="F:DNA binding"/>
    <property type="evidence" value="ECO:0007669"/>
    <property type="project" value="InterPro"/>
</dbReference>
<sequence length="367" mass="42583">EDGLKEIKDSILKIQNVVKYVKSSPTKLPRLKACVEQKGISYKGLVCLDVETGWNSTYLMLEASLKYKEAFLLLDMQGNKFRVEIAKGNHSVPFEEDWEYARYGLPFLKMLTNHMNMKEVLGIGKKVRQYSASNDVSIRLMALRMKGKYDKYWRNPNGISILLLIFVLDLRSKLDFINYFIDYIFESNMAIQLKSNFFKLPRGGNSSFISLIPKVDDLQVMGEYRPISLTGCSYKILEKRKKKKKKKKKRCIIFKVDYEKAYNSVSRVSYIYIYMLQRLGFCQKWVEWINKCLDTRHVSILVCRSPTREFKLHKGLRQAYPLAPFLSNVVAEGLSGMTRIVVAKTLYTGYLVGKKKSKLICCIMSMI</sequence>
<dbReference type="InterPro" id="IPR012337">
    <property type="entry name" value="RNaseH-like_sf"/>
</dbReference>
<dbReference type="SUPFAM" id="SSF53098">
    <property type="entry name" value="Ribonuclease H-like"/>
    <property type="match status" value="1"/>
</dbReference>
<evidence type="ECO:0000313" key="2">
    <source>
        <dbReference type="EMBL" id="KYP49243.1"/>
    </source>
</evidence>
<proteinExistence type="predicted"/>
<evidence type="ECO:0000313" key="3">
    <source>
        <dbReference type="Proteomes" id="UP000075243"/>
    </source>
</evidence>
<protein>
    <submittedName>
        <fullName evidence="2">AC transposase</fullName>
    </submittedName>
</protein>
<feature type="domain" description="hAT-like transposase RNase-H fold" evidence="1">
    <location>
        <begin position="111"/>
        <end position="190"/>
    </location>
</feature>
<accession>A0A151S363</accession>
<gene>
    <name evidence="2" type="ORF">KK1_028979</name>
</gene>
<reference evidence="2" key="1">
    <citation type="journal article" date="2012" name="Nat. Biotechnol.">
        <title>Draft genome sequence of pigeonpea (Cajanus cajan), an orphan legume crop of resource-poor farmers.</title>
        <authorList>
            <person name="Varshney R.K."/>
            <person name="Chen W."/>
            <person name="Li Y."/>
            <person name="Bharti A.K."/>
            <person name="Saxena R.K."/>
            <person name="Schlueter J.A."/>
            <person name="Donoghue M.T."/>
            <person name="Azam S."/>
            <person name="Fan G."/>
            <person name="Whaley A.M."/>
            <person name="Farmer A.D."/>
            <person name="Sheridan J."/>
            <person name="Iwata A."/>
            <person name="Tuteja R."/>
            <person name="Penmetsa R.V."/>
            <person name="Wu W."/>
            <person name="Upadhyaya H.D."/>
            <person name="Yang S.P."/>
            <person name="Shah T."/>
            <person name="Saxena K.B."/>
            <person name="Michael T."/>
            <person name="McCombie W.R."/>
            <person name="Yang B."/>
            <person name="Zhang G."/>
            <person name="Yang H."/>
            <person name="Wang J."/>
            <person name="Spillane C."/>
            <person name="Cook D.R."/>
            <person name="May G.D."/>
            <person name="Xu X."/>
            <person name="Jackson S.A."/>
        </authorList>
    </citation>
    <scope>NUCLEOTIDE SEQUENCE [LARGE SCALE GENOMIC DNA]</scope>
</reference>
<dbReference type="AlphaFoldDB" id="A0A151S363"/>
<organism evidence="2 3">
    <name type="scientific">Cajanus cajan</name>
    <name type="common">Pigeon pea</name>
    <name type="synonym">Cajanus indicus</name>
    <dbReference type="NCBI Taxonomy" id="3821"/>
    <lineage>
        <taxon>Eukaryota</taxon>
        <taxon>Viridiplantae</taxon>
        <taxon>Streptophyta</taxon>
        <taxon>Embryophyta</taxon>
        <taxon>Tracheophyta</taxon>
        <taxon>Spermatophyta</taxon>
        <taxon>Magnoliopsida</taxon>
        <taxon>eudicotyledons</taxon>
        <taxon>Gunneridae</taxon>
        <taxon>Pentapetalae</taxon>
        <taxon>rosids</taxon>
        <taxon>fabids</taxon>
        <taxon>Fabales</taxon>
        <taxon>Fabaceae</taxon>
        <taxon>Papilionoideae</taxon>
        <taxon>50 kb inversion clade</taxon>
        <taxon>NPAAA clade</taxon>
        <taxon>indigoferoid/millettioid clade</taxon>
        <taxon>Phaseoleae</taxon>
        <taxon>Cajanus</taxon>
    </lineage>
</organism>
<keyword evidence="3" id="KW-1185">Reference proteome</keyword>
<dbReference type="STRING" id="3821.A0A151S363"/>
<feature type="non-terminal residue" evidence="2">
    <location>
        <position position="1"/>
    </location>
</feature>